<dbReference type="SFLD" id="SFLDS00019">
    <property type="entry name" value="Glutathione_Transferase_(cytos"/>
    <property type="match status" value="1"/>
</dbReference>
<dbReference type="InterPro" id="IPR040079">
    <property type="entry name" value="Glutathione_S-Trfase"/>
</dbReference>
<reference evidence="3 4" key="1">
    <citation type="submission" date="2018-11" db="EMBL/GenBank/DDBJ databases">
        <title>Genomic Encyclopedia of Type Strains, Phase IV (KMG-IV): sequencing the most valuable type-strain genomes for metagenomic binning, comparative biology and taxonomic classification.</title>
        <authorList>
            <person name="Goeker M."/>
        </authorList>
    </citation>
    <scope>NUCLEOTIDE SEQUENCE [LARGE SCALE GENOMIC DNA]</scope>
    <source>
        <strain evidence="3 4">DSM 25623</strain>
    </source>
</reference>
<dbReference type="PROSITE" id="PS50405">
    <property type="entry name" value="GST_CTER"/>
    <property type="match status" value="1"/>
</dbReference>
<keyword evidence="4" id="KW-1185">Reference proteome</keyword>
<dbReference type="AlphaFoldDB" id="A0A3N4VFB8"/>
<evidence type="ECO:0000313" key="4">
    <source>
        <dbReference type="Proteomes" id="UP000269708"/>
    </source>
</evidence>
<dbReference type="PANTHER" id="PTHR44051:SF8">
    <property type="entry name" value="GLUTATHIONE S-TRANSFERASE GSTA"/>
    <property type="match status" value="1"/>
</dbReference>
<dbReference type="GO" id="GO:0016740">
    <property type="term" value="F:transferase activity"/>
    <property type="evidence" value="ECO:0007669"/>
    <property type="project" value="UniProtKB-KW"/>
</dbReference>
<protein>
    <submittedName>
        <fullName evidence="3">Glutathione S-transferase</fullName>
    </submittedName>
</protein>
<evidence type="ECO:0000259" key="2">
    <source>
        <dbReference type="PROSITE" id="PS50405"/>
    </source>
</evidence>
<dbReference type="Gene3D" id="1.20.1050.10">
    <property type="match status" value="1"/>
</dbReference>
<feature type="domain" description="GST C-terminal" evidence="2">
    <location>
        <begin position="120"/>
        <end position="249"/>
    </location>
</feature>
<name>A0A3N4VFB8_9GAMM</name>
<sequence length="266" mass="29281">MWTISLREAGYPVKVHVSTLSGTQHRLPPETHMEPILFYGVPEGCSFGSIVALEWSGHPYRLCRIEMPEVVAGEAYRRINPIGETPSLLAASGEVFSQSLAVLQHIARLTDDPRMGPRPGAPGFDRMVEMLAFLHTTFFGAFGPLWLAFEGAQGAEKEALQALGRKRVRNAHAQLETLLDGRDWLAGEGPTVADAYFVGIARWNEFHRVLDRREFPAVDALYRRLQDDPAVRFAHAVEDGLPARGAGGFRGEIALDAVLERLAVAA</sequence>
<evidence type="ECO:0000259" key="1">
    <source>
        <dbReference type="PROSITE" id="PS50404"/>
    </source>
</evidence>
<organism evidence="3 4">
    <name type="scientific">Vulcaniibacterium tengchongense</name>
    <dbReference type="NCBI Taxonomy" id="1273429"/>
    <lineage>
        <taxon>Bacteria</taxon>
        <taxon>Pseudomonadati</taxon>
        <taxon>Pseudomonadota</taxon>
        <taxon>Gammaproteobacteria</taxon>
        <taxon>Lysobacterales</taxon>
        <taxon>Lysobacteraceae</taxon>
        <taxon>Vulcaniibacterium</taxon>
    </lineage>
</organism>
<proteinExistence type="predicted"/>
<dbReference type="PROSITE" id="PS50404">
    <property type="entry name" value="GST_NTER"/>
    <property type="match status" value="1"/>
</dbReference>
<keyword evidence="3" id="KW-0808">Transferase</keyword>
<dbReference type="InterPro" id="IPR010987">
    <property type="entry name" value="Glutathione-S-Trfase_C-like"/>
</dbReference>
<dbReference type="InterPro" id="IPR004045">
    <property type="entry name" value="Glutathione_S-Trfase_N"/>
</dbReference>
<dbReference type="SUPFAM" id="SSF47616">
    <property type="entry name" value="GST C-terminal domain-like"/>
    <property type="match status" value="1"/>
</dbReference>
<dbReference type="Pfam" id="PF00043">
    <property type="entry name" value="GST_C"/>
    <property type="match status" value="1"/>
</dbReference>
<dbReference type="EMBL" id="RKQN01000001">
    <property type="protein sequence ID" value="RPE81692.1"/>
    <property type="molecule type" value="Genomic_DNA"/>
</dbReference>
<dbReference type="CDD" id="cd03057">
    <property type="entry name" value="GST_N_Beta"/>
    <property type="match status" value="1"/>
</dbReference>
<dbReference type="PANTHER" id="PTHR44051">
    <property type="entry name" value="GLUTATHIONE S-TRANSFERASE-RELATED"/>
    <property type="match status" value="1"/>
</dbReference>
<accession>A0A3N4VFB8</accession>
<dbReference type="InterPro" id="IPR036249">
    <property type="entry name" value="Thioredoxin-like_sf"/>
</dbReference>
<gene>
    <name evidence="3" type="ORF">EDC50_0887</name>
</gene>
<comment type="caution">
    <text evidence="3">The sequence shown here is derived from an EMBL/GenBank/DDBJ whole genome shotgun (WGS) entry which is preliminary data.</text>
</comment>
<dbReference type="Proteomes" id="UP000269708">
    <property type="component" value="Unassembled WGS sequence"/>
</dbReference>
<evidence type="ECO:0000313" key="3">
    <source>
        <dbReference type="EMBL" id="RPE81692.1"/>
    </source>
</evidence>
<dbReference type="SUPFAM" id="SSF52833">
    <property type="entry name" value="Thioredoxin-like"/>
    <property type="match status" value="1"/>
</dbReference>
<dbReference type="Gene3D" id="3.40.30.10">
    <property type="entry name" value="Glutaredoxin"/>
    <property type="match status" value="1"/>
</dbReference>
<dbReference type="InterPro" id="IPR004046">
    <property type="entry name" value="GST_C"/>
</dbReference>
<dbReference type="InterPro" id="IPR036282">
    <property type="entry name" value="Glutathione-S-Trfase_C_sf"/>
</dbReference>
<feature type="domain" description="GST N-terminal" evidence="1">
    <location>
        <begin position="33"/>
        <end position="114"/>
    </location>
</feature>